<keyword evidence="2" id="KW-1185">Reference proteome</keyword>
<sequence length="121" mass="13446">MYVSHRTSRILSDTSTRQFGATQSINFQKRHFVYSQHPLLEECVAQNGKRSAKLVFTQRHLSGFCEEKSDVDKSEALLSRACTAAPAAPADSVILHTSTASWSLDGCRDKIKQPAARFEMG</sequence>
<dbReference type="EMBL" id="ABDG02000019">
    <property type="protein sequence ID" value="EHK48173.1"/>
    <property type="molecule type" value="Genomic_DNA"/>
</dbReference>
<dbReference type="AlphaFoldDB" id="G9NMP3"/>
<evidence type="ECO:0000313" key="2">
    <source>
        <dbReference type="Proteomes" id="UP000005426"/>
    </source>
</evidence>
<organism evidence="1 2">
    <name type="scientific">Hypocrea atroviridis (strain ATCC 20476 / IMI 206040)</name>
    <name type="common">Trichoderma atroviride</name>
    <dbReference type="NCBI Taxonomy" id="452589"/>
    <lineage>
        <taxon>Eukaryota</taxon>
        <taxon>Fungi</taxon>
        <taxon>Dikarya</taxon>
        <taxon>Ascomycota</taxon>
        <taxon>Pezizomycotina</taxon>
        <taxon>Sordariomycetes</taxon>
        <taxon>Hypocreomycetidae</taxon>
        <taxon>Hypocreales</taxon>
        <taxon>Hypocreaceae</taxon>
        <taxon>Trichoderma</taxon>
    </lineage>
</organism>
<dbReference type="HOGENOM" id="CLU_2038381_0_0_1"/>
<comment type="caution">
    <text evidence="1">The sequence shown here is derived from an EMBL/GenBank/DDBJ whole genome shotgun (WGS) entry which is preliminary data.</text>
</comment>
<accession>G9NMP3</accession>
<reference evidence="1 2" key="1">
    <citation type="journal article" date="2011" name="Genome Biol.">
        <title>Comparative genome sequence analysis underscores mycoparasitism as the ancestral life style of Trichoderma.</title>
        <authorList>
            <person name="Kubicek C.P."/>
            <person name="Herrera-Estrella A."/>
            <person name="Seidl-Seiboth V."/>
            <person name="Martinez D.A."/>
            <person name="Druzhinina I.S."/>
            <person name="Thon M."/>
            <person name="Zeilinger S."/>
            <person name="Casas-Flores S."/>
            <person name="Horwitz B.A."/>
            <person name="Mukherjee P.K."/>
            <person name="Mukherjee M."/>
            <person name="Kredics L."/>
            <person name="Alcaraz L.D."/>
            <person name="Aerts A."/>
            <person name="Antal Z."/>
            <person name="Atanasova L."/>
            <person name="Cervantes-Badillo M.G."/>
            <person name="Challacombe J."/>
            <person name="Chertkov O."/>
            <person name="McCluskey K."/>
            <person name="Coulpier F."/>
            <person name="Deshpande N."/>
            <person name="von Doehren H."/>
            <person name="Ebbole D.J."/>
            <person name="Esquivel-Naranjo E.U."/>
            <person name="Fekete E."/>
            <person name="Flipphi M."/>
            <person name="Glaser F."/>
            <person name="Gomez-Rodriguez E.Y."/>
            <person name="Gruber S."/>
            <person name="Han C."/>
            <person name="Henrissat B."/>
            <person name="Hermosa R."/>
            <person name="Hernandez-Onate M."/>
            <person name="Karaffa L."/>
            <person name="Kosti I."/>
            <person name="Le Crom S."/>
            <person name="Lindquist E."/>
            <person name="Lucas S."/>
            <person name="Luebeck M."/>
            <person name="Luebeck P.S."/>
            <person name="Margeot A."/>
            <person name="Metz B."/>
            <person name="Misra M."/>
            <person name="Nevalainen H."/>
            <person name="Omann M."/>
            <person name="Packer N."/>
            <person name="Perrone G."/>
            <person name="Uresti-Rivera E.E."/>
            <person name="Salamov A."/>
            <person name="Schmoll M."/>
            <person name="Seiboth B."/>
            <person name="Shapiro H."/>
            <person name="Sukno S."/>
            <person name="Tamayo-Ramos J.A."/>
            <person name="Tisch D."/>
            <person name="Wiest A."/>
            <person name="Wilkinson H.H."/>
            <person name="Zhang M."/>
            <person name="Coutinho P.M."/>
            <person name="Kenerley C.M."/>
            <person name="Monte E."/>
            <person name="Baker S.E."/>
            <person name="Grigoriev I.V."/>
        </authorList>
    </citation>
    <scope>NUCLEOTIDE SEQUENCE [LARGE SCALE GENOMIC DNA]</scope>
    <source>
        <strain evidence="2">ATCC 20476 / IMI 206040</strain>
    </source>
</reference>
<dbReference type="Proteomes" id="UP000005426">
    <property type="component" value="Unassembled WGS sequence"/>
</dbReference>
<name>G9NMP3_HYPAI</name>
<gene>
    <name evidence="1" type="ORF">TRIATDRAFT_298359</name>
</gene>
<evidence type="ECO:0000313" key="1">
    <source>
        <dbReference type="EMBL" id="EHK48173.1"/>
    </source>
</evidence>
<protein>
    <submittedName>
        <fullName evidence="1">Uncharacterized protein</fullName>
    </submittedName>
</protein>
<proteinExistence type="predicted"/>